<evidence type="ECO:0000313" key="2">
    <source>
        <dbReference type="EMBL" id="KAK4710278.1"/>
    </source>
</evidence>
<dbReference type="InterPro" id="IPR025558">
    <property type="entry name" value="DUF4283"/>
</dbReference>
<comment type="caution">
    <text evidence="2">The sequence shown here is derived from an EMBL/GenBank/DDBJ whole genome shotgun (WGS) entry which is preliminary data.</text>
</comment>
<sequence>MARGQGRGRGSGMGKAKQIPIVTFGSTVGVQGSNRTPSTLVTPVHMPGVMHSGTMSNSLEQETKQPDLEEAVVESPYNIISSPRSTQGIVATVANGTVPESPRTEVEDEYIEDPPIPQWSNLFTKNIAATNGLSLEYIPPKVVKGQQIIELAQEEINKELHKWTYSLIAYFIGHTPGYKAMQRYVTQFWSNVAQPDIYLHEVGYYIIRFQTKENMQEILYNGPYTINNKPIILKRWSIDFDLSKEFPTEIPLWVKFPDLPMTCWSKDSLSRIGSAVGKHVYDDVCTTDQNLLCTNVVRG</sequence>
<reference evidence="2 3" key="1">
    <citation type="submission" date="2023-10" db="EMBL/GenBank/DDBJ databases">
        <title>Genome-Wide Identification Analysis in wild type Solanum Pinnatisectum Reveals Some Genes Defensing Phytophthora Infestans.</title>
        <authorList>
            <person name="Sun C."/>
        </authorList>
    </citation>
    <scope>NUCLEOTIDE SEQUENCE [LARGE SCALE GENOMIC DNA]</scope>
    <source>
        <strain evidence="2">LQN</strain>
        <tissue evidence="2">Leaf</tissue>
    </source>
</reference>
<gene>
    <name evidence="2" type="ORF">R3W88_004791</name>
</gene>
<protein>
    <recommendedName>
        <fullName evidence="1">DUF4283 domain-containing protein</fullName>
    </recommendedName>
</protein>
<dbReference type="PANTHER" id="PTHR33233">
    <property type="entry name" value="ENDONUCLEASE/EXONUCLEASE/PHOSPHATASE"/>
    <property type="match status" value="1"/>
</dbReference>
<feature type="domain" description="DUF4283" evidence="1">
    <location>
        <begin position="162"/>
        <end position="243"/>
    </location>
</feature>
<proteinExistence type="predicted"/>
<dbReference type="Pfam" id="PF14111">
    <property type="entry name" value="DUF4283"/>
    <property type="match status" value="1"/>
</dbReference>
<dbReference type="EMBL" id="JAWPEI010000011">
    <property type="protein sequence ID" value="KAK4710278.1"/>
    <property type="molecule type" value="Genomic_DNA"/>
</dbReference>
<keyword evidence="3" id="KW-1185">Reference proteome</keyword>
<evidence type="ECO:0000313" key="3">
    <source>
        <dbReference type="Proteomes" id="UP001311915"/>
    </source>
</evidence>
<dbReference type="AlphaFoldDB" id="A0AAV9KBP1"/>
<organism evidence="2 3">
    <name type="scientific">Solanum pinnatisectum</name>
    <name type="common">tansyleaf nightshade</name>
    <dbReference type="NCBI Taxonomy" id="50273"/>
    <lineage>
        <taxon>Eukaryota</taxon>
        <taxon>Viridiplantae</taxon>
        <taxon>Streptophyta</taxon>
        <taxon>Embryophyta</taxon>
        <taxon>Tracheophyta</taxon>
        <taxon>Spermatophyta</taxon>
        <taxon>Magnoliopsida</taxon>
        <taxon>eudicotyledons</taxon>
        <taxon>Gunneridae</taxon>
        <taxon>Pentapetalae</taxon>
        <taxon>asterids</taxon>
        <taxon>lamiids</taxon>
        <taxon>Solanales</taxon>
        <taxon>Solanaceae</taxon>
        <taxon>Solanoideae</taxon>
        <taxon>Solaneae</taxon>
        <taxon>Solanum</taxon>
    </lineage>
</organism>
<dbReference type="PANTHER" id="PTHR33233:SF17">
    <property type="entry name" value="DUF4283 DOMAIN-CONTAINING PROTEIN"/>
    <property type="match status" value="1"/>
</dbReference>
<dbReference type="Proteomes" id="UP001311915">
    <property type="component" value="Unassembled WGS sequence"/>
</dbReference>
<accession>A0AAV9KBP1</accession>
<evidence type="ECO:0000259" key="1">
    <source>
        <dbReference type="Pfam" id="PF14111"/>
    </source>
</evidence>
<name>A0AAV9KBP1_9SOLN</name>